<dbReference type="EMBL" id="BGZK01001368">
    <property type="protein sequence ID" value="GBP78409.1"/>
    <property type="molecule type" value="Genomic_DNA"/>
</dbReference>
<dbReference type="Proteomes" id="UP000299102">
    <property type="component" value="Unassembled WGS sequence"/>
</dbReference>
<sequence>MYRLDHSVDWVEPDYEISQLLIGHGCFRKRLNQLGLNDSRVWLCGHTDEDMHYVLWSCPLYDTSRNVMLNGTNMTNVDCAAGRNEESKIEEELLGDEDCCRVTSPIKGEFKMDNMKIIWA</sequence>
<organism evidence="1 2">
    <name type="scientific">Eumeta variegata</name>
    <name type="common">Bagworm moth</name>
    <name type="synonym">Eumeta japonica</name>
    <dbReference type="NCBI Taxonomy" id="151549"/>
    <lineage>
        <taxon>Eukaryota</taxon>
        <taxon>Metazoa</taxon>
        <taxon>Ecdysozoa</taxon>
        <taxon>Arthropoda</taxon>
        <taxon>Hexapoda</taxon>
        <taxon>Insecta</taxon>
        <taxon>Pterygota</taxon>
        <taxon>Neoptera</taxon>
        <taxon>Endopterygota</taxon>
        <taxon>Lepidoptera</taxon>
        <taxon>Glossata</taxon>
        <taxon>Ditrysia</taxon>
        <taxon>Tineoidea</taxon>
        <taxon>Psychidae</taxon>
        <taxon>Oiketicinae</taxon>
        <taxon>Eumeta</taxon>
    </lineage>
</organism>
<dbReference type="OrthoDB" id="7382669at2759"/>
<reference evidence="1 2" key="1">
    <citation type="journal article" date="2019" name="Commun. Biol.">
        <title>The bagworm genome reveals a unique fibroin gene that provides high tensile strength.</title>
        <authorList>
            <person name="Kono N."/>
            <person name="Nakamura H."/>
            <person name="Ohtoshi R."/>
            <person name="Tomita M."/>
            <person name="Numata K."/>
            <person name="Arakawa K."/>
        </authorList>
    </citation>
    <scope>NUCLEOTIDE SEQUENCE [LARGE SCALE GENOMIC DNA]</scope>
</reference>
<evidence type="ECO:0000313" key="1">
    <source>
        <dbReference type="EMBL" id="GBP78409.1"/>
    </source>
</evidence>
<proteinExistence type="predicted"/>
<dbReference type="AlphaFoldDB" id="A0A4C1YUS0"/>
<name>A0A4C1YUS0_EUMVA</name>
<evidence type="ECO:0000313" key="2">
    <source>
        <dbReference type="Proteomes" id="UP000299102"/>
    </source>
</evidence>
<protein>
    <submittedName>
        <fullName evidence="1">Retrovirus-related Pol polyprotein from type-1 retrotransposable element R1 4</fullName>
    </submittedName>
</protein>
<keyword evidence="2" id="KW-1185">Reference proteome</keyword>
<accession>A0A4C1YUS0</accession>
<gene>
    <name evidence="1" type="ORF">EVAR_58199_1</name>
</gene>
<comment type="caution">
    <text evidence="1">The sequence shown here is derived from an EMBL/GenBank/DDBJ whole genome shotgun (WGS) entry which is preliminary data.</text>
</comment>